<dbReference type="RefSeq" id="WP_345548455.1">
    <property type="nucleotide sequence ID" value="NZ_BAABRT010000002.1"/>
</dbReference>
<accession>A0ABP9WLB3</accession>
<feature type="transmembrane region" description="Helical" evidence="1">
    <location>
        <begin position="79"/>
        <end position="99"/>
    </location>
</feature>
<keyword evidence="1" id="KW-1133">Transmembrane helix</keyword>
<reference evidence="2 3" key="1">
    <citation type="submission" date="2024-02" db="EMBL/GenBank/DDBJ databases">
        <title>Microbulbifer aestuariivivens NBRC 112533.</title>
        <authorList>
            <person name="Ichikawa N."/>
            <person name="Katano-Makiyama Y."/>
            <person name="Hidaka K."/>
        </authorList>
    </citation>
    <scope>NUCLEOTIDE SEQUENCE [LARGE SCALE GENOMIC DNA]</scope>
    <source>
        <strain evidence="2 3">NBRC 112533</strain>
    </source>
</reference>
<dbReference type="EMBL" id="BAABRT010000002">
    <property type="protein sequence ID" value="GAA5523904.1"/>
    <property type="molecule type" value="Genomic_DNA"/>
</dbReference>
<feature type="transmembrane region" description="Helical" evidence="1">
    <location>
        <begin position="20"/>
        <end position="42"/>
    </location>
</feature>
<proteinExistence type="predicted"/>
<keyword evidence="1" id="KW-0812">Transmembrane</keyword>
<evidence type="ECO:0000313" key="2">
    <source>
        <dbReference type="EMBL" id="GAA5523904.1"/>
    </source>
</evidence>
<keyword evidence="1" id="KW-0472">Membrane</keyword>
<sequence length="100" mass="11238">MTQDALIQFYLSNQWLVLPLFLLLVVGLAVFWFGGLIAALVALGNRDWLWGIPSIFLGPLTGLPYALRHHEAAYAKMLMLRGLAMMLAALLLLLLLWFLL</sequence>
<gene>
    <name evidence="2" type="ORF">Maes01_00453</name>
</gene>
<comment type="caution">
    <text evidence="2">The sequence shown here is derived from an EMBL/GenBank/DDBJ whole genome shotgun (WGS) entry which is preliminary data.</text>
</comment>
<feature type="transmembrane region" description="Helical" evidence="1">
    <location>
        <begin position="48"/>
        <end position="67"/>
    </location>
</feature>
<dbReference type="Proteomes" id="UP001408594">
    <property type="component" value="Unassembled WGS sequence"/>
</dbReference>
<evidence type="ECO:0000313" key="3">
    <source>
        <dbReference type="Proteomes" id="UP001408594"/>
    </source>
</evidence>
<name>A0ABP9WLB3_9GAMM</name>
<evidence type="ECO:0000256" key="1">
    <source>
        <dbReference type="SAM" id="Phobius"/>
    </source>
</evidence>
<organism evidence="2 3">
    <name type="scientific">Microbulbifer aestuariivivens</name>
    <dbReference type="NCBI Taxonomy" id="1908308"/>
    <lineage>
        <taxon>Bacteria</taxon>
        <taxon>Pseudomonadati</taxon>
        <taxon>Pseudomonadota</taxon>
        <taxon>Gammaproteobacteria</taxon>
        <taxon>Cellvibrionales</taxon>
        <taxon>Microbulbiferaceae</taxon>
        <taxon>Microbulbifer</taxon>
    </lineage>
</organism>
<keyword evidence="3" id="KW-1185">Reference proteome</keyword>
<protein>
    <submittedName>
        <fullName evidence="2">Uncharacterized protein</fullName>
    </submittedName>
</protein>